<sequence>MKFKLLLVLFTITTLFANAAQVDTVMVVSSSMNKIIPTVVITPDNYSAENKNYPVVYVLHGAGGTYANWITRVPELKTYADTYNMIIVCPDGGLTSWYFDSPVDDSMKYETYISKELVHVIDSKYKTIVDKSGRAITGLSMGGHGAFYLAFKHQDIWGAAGSMSGGLDLRPFPNNWDLNKRLGDYADHKENWEENSVINMVYKLKKDSLKLIFDCGISDFFYDANKRLHEKLLERNIPHDYIERPGNHNWEYWSNSIKYQLLFFNEYFRSVATP</sequence>
<dbReference type="OrthoDB" id="9803578at2"/>
<dbReference type="Pfam" id="PF00756">
    <property type="entry name" value="Esterase"/>
    <property type="match status" value="1"/>
</dbReference>
<reference evidence="2 3" key="1">
    <citation type="submission" date="2019-03" db="EMBL/GenBank/DDBJ databases">
        <title>Genomic Encyclopedia of Archaeal and Bacterial Type Strains, Phase II (KMG-II): from individual species to whole genera.</title>
        <authorList>
            <person name="Goeker M."/>
        </authorList>
    </citation>
    <scope>NUCLEOTIDE SEQUENCE [LARGE SCALE GENOMIC DNA]</scope>
    <source>
        <strain evidence="2 3">DSM 28135</strain>
    </source>
</reference>
<keyword evidence="2" id="KW-0378">Hydrolase</keyword>
<dbReference type="PANTHER" id="PTHR48098">
    <property type="entry name" value="ENTEROCHELIN ESTERASE-RELATED"/>
    <property type="match status" value="1"/>
</dbReference>
<feature type="signal peptide" evidence="1">
    <location>
        <begin position="1"/>
        <end position="19"/>
    </location>
</feature>
<gene>
    <name evidence="2" type="ORF">BXY82_2962</name>
</gene>
<dbReference type="SUPFAM" id="SSF53474">
    <property type="entry name" value="alpha/beta-Hydrolases"/>
    <property type="match status" value="1"/>
</dbReference>
<accession>A0A4R7PJ18</accession>
<dbReference type="InterPro" id="IPR000801">
    <property type="entry name" value="Esterase-like"/>
</dbReference>
<dbReference type="PANTHER" id="PTHR48098:SF1">
    <property type="entry name" value="DIACYLGLYCEROL ACYLTRANSFERASE_MYCOLYLTRANSFERASE AG85A"/>
    <property type="match status" value="1"/>
</dbReference>
<dbReference type="RefSeq" id="WP_133758956.1">
    <property type="nucleotide sequence ID" value="NZ_SOBW01000010.1"/>
</dbReference>
<dbReference type="AlphaFoldDB" id="A0A4R7PJ18"/>
<evidence type="ECO:0000313" key="2">
    <source>
        <dbReference type="EMBL" id="TDU34297.1"/>
    </source>
</evidence>
<evidence type="ECO:0000313" key="3">
    <source>
        <dbReference type="Proteomes" id="UP000294689"/>
    </source>
</evidence>
<dbReference type="Gene3D" id="3.40.50.1820">
    <property type="entry name" value="alpha/beta hydrolase"/>
    <property type="match status" value="1"/>
</dbReference>
<dbReference type="InterPro" id="IPR029058">
    <property type="entry name" value="AB_hydrolase_fold"/>
</dbReference>
<protein>
    <submittedName>
        <fullName evidence="2">S-formylglutathione hydrolase FrmB</fullName>
    </submittedName>
</protein>
<comment type="caution">
    <text evidence="2">The sequence shown here is derived from an EMBL/GenBank/DDBJ whole genome shotgun (WGS) entry which is preliminary data.</text>
</comment>
<evidence type="ECO:0000256" key="1">
    <source>
        <dbReference type="SAM" id="SignalP"/>
    </source>
</evidence>
<feature type="chain" id="PRO_5020255942" evidence="1">
    <location>
        <begin position="20"/>
        <end position="274"/>
    </location>
</feature>
<dbReference type="Proteomes" id="UP000294689">
    <property type="component" value="Unassembled WGS sequence"/>
</dbReference>
<keyword evidence="3" id="KW-1185">Reference proteome</keyword>
<dbReference type="GO" id="GO:0016787">
    <property type="term" value="F:hydrolase activity"/>
    <property type="evidence" value="ECO:0007669"/>
    <property type="project" value="UniProtKB-KW"/>
</dbReference>
<organism evidence="2 3">
    <name type="scientific">Gelidibacter sediminis</name>
    <dbReference type="NCBI Taxonomy" id="1608710"/>
    <lineage>
        <taxon>Bacteria</taxon>
        <taxon>Pseudomonadati</taxon>
        <taxon>Bacteroidota</taxon>
        <taxon>Flavobacteriia</taxon>
        <taxon>Flavobacteriales</taxon>
        <taxon>Flavobacteriaceae</taxon>
        <taxon>Gelidibacter</taxon>
    </lineage>
</organism>
<keyword evidence="1" id="KW-0732">Signal</keyword>
<dbReference type="EMBL" id="SOBW01000010">
    <property type="protein sequence ID" value="TDU34297.1"/>
    <property type="molecule type" value="Genomic_DNA"/>
</dbReference>
<dbReference type="GO" id="GO:0016747">
    <property type="term" value="F:acyltransferase activity, transferring groups other than amino-acyl groups"/>
    <property type="evidence" value="ECO:0007669"/>
    <property type="project" value="TreeGrafter"/>
</dbReference>
<name>A0A4R7PJ18_9FLAO</name>
<proteinExistence type="predicted"/>
<dbReference type="InterPro" id="IPR050583">
    <property type="entry name" value="Mycobacterial_A85_antigen"/>
</dbReference>